<dbReference type="Gene3D" id="3.40.50.1820">
    <property type="entry name" value="alpha/beta hydrolase"/>
    <property type="match status" value="1"/>
</dbReference>
<dbReference type="RefSeq" id="WP_107575212.1">
    <property type="nucleotide sequence ID" value="NZ_PZPL01000001.1"/>
</dbReference>
<reference evidence="3 4" key="1">
    <citation type="submission" date="2018-03" db="EMBL/GenBank/DDBJ databases">
        <title>Bacteriophage NCPPB3778 and a type I-E CRISPR drive the evolution of the US Biological Select Agent, Rathayibacter toxicus.</title>
        <authorList>
            <person name="Davis E.W.II."/>
            <person name="Tabima J.F."/>
            <person name="Weisberg A.J."/>
            <person name="Dantas Lopes L."/>
            <person name="Wiseman M.S."/>
            <person name="Wiseman M.S."/>
            <person name="Pupko T."/>
            <person name="Belcher M.S."/>
            <person name="Sechler A.J."/>
            <person name="Tancos M.A."/>
            <person name="Schroeder B.K."/>
            <person name="Murray T.D."/>
            <person name="Luster D.G."/>
            <person name="Schneider W.L."/>
            <person name="Rogers E."/>
            <person name="Andreote F.D."/>
            <person name="Grunwald N.J."/>
            <person name="Putnam M.L."/>
            <person name="Chang J.H."/>
        </authorList>
    </citation>
    <scope>NUCLEOTIDE SEQUENCE [LARGE SCALE GENOMIC DNA]</scope>
    <source>
        <strain evidence="3 4">DSM 15933</strain>
    </source>
</reference>
<dbReference type="Proteomes" id="UP000241085">
    <property type="component" value="Unassembled WGS sequence"/>
</dbReference>
<sequence length="381" mass="39523">MPGERAAATVVVAAGAVGAVVAAVGVLLARRVVLGGRPRFVRLRSASAESVVLDADDATTRPGSFGIWSPSRDGHVRVGAVLGTRDSGRLVEREVLGSWGAAISPGPVRWTGHVFAAPQQLGVEVGSVDLVVPGGTAPAWVFPGAGPEADVWTVHIHGIRTTRITSLRSVPVARQLGFTSIVPSFRGDGDGPGTPRGASMLGQAEWADVEAALDHAVAQGARSIVLVGWSLGAQIALLLHERSAHRALIAGLVLVCPATTWRGAIRHGAARAGLPSGAGRLAEWALGDPVLSRIVGLPAPIDLDALDWGAGPLVSVPTLVVHSVGDPEVPFALTERFAAANARFVEVAAFPDTVHGGEYNLDPERFDRVIREWAARTIPPA</sequence>
<evidence type="ECO:0000313" key="4">
    <source>
        <dbReference type="Proteomes" id="UP000241085"/>
    </source>
</evidence>
<protein>
    <submittedName>
        <fullName evidence="3">Alpha/beta hydrolase</fullName>
    </submittedName>
</protein>
<dbReference type="EMBL" id="PZPL01000001">
    <property type="protein sequence ID" value="PTL73899.1"/>
    <property type="molecule type" value="Genomic_DNA"/>
</dbReference>
<comment type="caution">
    <text evidence="3">The sequence shown here is derived from an EMBL/GenBank/DDBJ whole genome shotgun (WGS) entry which is preliminary data.</text>
</comment>
<proteinExistence type="predicted"/>
<dbReference type="GO" id="GO:0008236">
    <property type="term" value="F:serine-type peptidase activity"/>
    <property type="evidence" value="ECO:0007669"/>
    <property type="project" value="InterPro"/>
</dbReference>
<keyword evidence="4" id="KW-1185">Reference proteome</keyword>
<dbReference type="AlphaFoldDB" id="A0A2T4UWJ4"/>
<dbReference type="GO" id="GO:0006508">
    <property type="term" value="P:proteolysis"/>
    <property type="evidence" value="ECO:0007669"/>
    <property type="project" value="InterPro"/>
</dbReference>
<evidence type="ECO:0000256" key="1">
    <source>
        <dbReference type="SAM" id="Phobius"/>
    </source>
</evidence>
<keyword evidence="1" id="KW-1133">Transmembrane helix</keyword>
<keyword evidence="3" id="KW-0378">Hydrolase</keyword>
<gene>
    <name evidence="3" type="ORF">C1I63_14325</name>
</gene>
<feature type="transmembrane region" description="Helical" evidence="1">
    <location>
        <begin position="6"/>
        <end position="29"/>
    </location>
</feature>
<keyword evidence="1" id="KW-0472">Membrane</keyword>
<dbReference type="InterPro" id="IPR001375">
    <property type="entry name" value="Peptidase_S9_cat"/>
</dbReference>
<accession>A0A2T4UWJ4</accession>
<feature type="domain" description="Peptidase S9 prolyl oligopeptidase catalytic" evidence="2">
    <location>
        <begin position="172"/>
        <end position="362"/>
    </location>
</feature>
<dbReference type="SUPFAM" id="SSF53474">
    <property type="entry name" value="alpha/beta-Hydrolases"/>
    <property type="match status" value="1"/>
</dbReference>
<evidence type="ECO:0000313" key="3">
    <source>
        <dbReference type="EMBL" id="PTL73899.1"/>
    </source>
</evidence>
<dbReference type="Pfam" id="PF00326">
    <property type="entry name" value="Peptidase_S9"/>
    <property type="match status" value="1"/>
</dbReference>
<name>A0A2T4UWJ4_9MICO</name>
<organism evidence="3 4">
    <name type="scientific">Rathayibacter caricis DSM 15933</name>
    <dbReference type="NCBI Taxonomy" id="1328867"/>
    <lineage>
        <taxon>Bacteria</taxon>
        <taxon>Bacillati</taxon>
        <taxon>Actinomycetota</taxon>
        <taxon>Actinomycetes</taxon>
        <taxon>Micrococcales</taxon>
        <taxon>Microbacteriaceae</taxon>
        <taxon>Rathayibacter</taxon>
    </lineage>
</organism>
<dbReference type="InterPro" id="IPR029058">
    <property type="entry name" value="AB_hydrolase_fold"/>
</dbReference>
<keyword evidence="1" id="KW-0812">Transmembrane</keyword>
<evidence type="ECO:0000259" key="2">
    <source>
        <dbReference type="Pfam" id="PF00326"/>
    </source>
</evidence>